<feature type="compositionally biased region" description="Basic and acidic residues" evidence="2">
    <location>
        <begin position="224"/>
        <end position="237"/>
    </location>
</feature>
<organism evidence="3 4">
    <name type="scientific">Eptatretus burgeri</name>
    <name type="common">Inshore hagfish</name>
    <dbReference type="NCBI Taxonomy" id="7764"/>
    <lineage>
        <taxon>Eukaryota</taxon>
        <taxon>Metazoa</taxon>
        <taxon>Chordata</taxon>
        <taxon>Craniata</taxon>
        <taxon>Vertebrata</taxon>
        <taxon>Cyclostomata</taxon>
        <taxon>Myxini</taxon>
        <taxon>Myxiniformes</taxon>
        <taxon>Myxinidae</taxon>
        <taxon>Eptatretinae</taxon>
        <taxon>Eptatretus</taxon>
    </lineage>
</organism>
<evidence type="ECO:0000256" key="1">
    <source>
        <dbReference type="SAM" id="Coils"/>
    </source>
</evidence>
<sequence length="243" mass="27409">MKTVRPDLLLAFTYFDQSHWDYLQEKDLEELLYTLGLHLSRAQIKKLLSKVLSQDLCHYRRLTDAKQSEDVQLETTVTDEVLAKGNHPLLPQGATCTQVTNAGEKGDAQPDMVTYNGALVDVGSLLERLCSSEHSRSQLEIQLHQLNQNMEKVSCNARKKEEDNKSLLRELEEMRGRHAQTELGLQAAGEQRDNFSAILYSTASSLASLTHTIQSSFPQLKVEDDCKSQDESEEKKLNNCGEV</sequence>
<evidence type="ECO:0000313" key="4">
    <source>
        <dbReference type="Proteomes" id="UP000694388"/>
    </source>
</evidence>
<reference evidence="3" key="2">
    <citation type="submission" date="2025-09" db="UniProtKB">
        <authorList>
            <consortium name="Ensembl"/>
        </authorList>
    </citation>
    <scope>IDENTIFICATION</scope>
</reference>
<feature type="region of interest" description="Disordered" evidence="2">
    <location>
        <begin position="224"/>
        <end position="243"/>
    </location>
</feature>
<dbReference type="InterPro" id="IPR011992">
    <property type="entry name" value="EF-hand-dom_pair"/>
</dbReference>
<accession>A0A8C4Q350</accession>
<feature type="coiled-coil region" evidence="1">
    <location>
        <begin position="136"/>
        <end position="177"/>
    </location>
</feature>
<keyword evidence="4" id="KW-1185">Reference proteome</keyword>
<evidence type="ECO:0000256" key="2">
    <source>
        <dbReference type="SAM" id="MobiDB-lite"/>
    </source>
</evidence>
<proteinExistence type="predicted"/>
<dbReference type="Ensembl" id="ENSEBUT00000009836.1">
    <property type="protein sequence ID" value="ENSEBUP00000009314.1"/>
    <property type="gene ID" value="ENSEBUG00000006005.1"/>
</dbReference>
<reference evidence="3" key="1">
    <citation type="submission" date="2025-08" db="UniProtKB">
        <authorList>
            <consortium name="Ensembl"/>
        </authorList>
    </citation>
    <scope>IDENTIFICATION</scope>
</reference>
<dbReference type="SUPFAM" id="SSF47473">
    <property type="entry name" value="EF-hand"/>
    <property type="match status" value="1"/>
</dbReference>
<keyword evidence="1" id="KW-0175">Coiled coil</keyword>
<dbReference type="PANTHER" id="PTHR14304">
    <property type="entry name" value="CELL DIVISION CYCLE AND APOPTOSIS REGULATOR PROTEIN"/>
    <property type="match status" value="1"/>
</dbReference>
<dbReference type="OMA" id="TECEMES"/>
<dbReference type="Proteomes" id="UP000694388">
    <property type="component" value="Unplaced"/>
</dbReference>
<dbReference type="PANTHER" id="PTHR14304:SF11">
    <property type="entry name" value="SAP DOMAIN-CONTAINING PROTEIN"/>
    <property type="match status" value="1"/>
</dbReference>
<evidence type="ECO:0000313" key="3">
    <source>
        <dbReference type="Ensembl" id="ENSEBUP00000009314.1"/>
    </source>
</evidence>
<dbReference type="InterPro" id="IPR025224">
    <property type="entry name" value="CCAR1/CCAR2"/>
</dbReference>
<name>A0A8C4Q350_EPTBU</name>
<dbReference type="GO" id="GO:0005634">
    <property type="term" value="C:nucleus"/>
    <property type="evidence" value="ECO:0007669"/>
    <property type="project" value="TreeGrafter"/>
</dbReference>
<protein>
    <submittedName>
        <fullName evidence="3">Uncharacterized protein</fullName>
    </submittedName>
</protein>
<dbReference type="AlphaFoldDB" id="A0A8C4Q350"/>
<dbReference type="GO" id="GO:0006355">
    <property type="term" value="P:regulation of DNA-templated transcription"/>
    <property type="evidence" value="ECO:0007669"/>
    <property type="project" value="InterPro"/>
</dbReference>
<dbReference type="GeneTree" id="ENSGT00530000063672"/>